<name>A0AAW2J3D7_9LAMI</name>
<sequence>MSGARTPALTCNDRITAADRRPGGHSKARTPDSGRKPAEKASRSRLPEST</sequence>
<feature type="compositionally biased region" description="Basic and acidic residues" evidence="1">
    <location>
        <begin position="29"/>
        <end position="50"/>
    </location>
</feature>
<reference evidence="2" key="1">
    <citation type="submission" date="2020-06" db="EMBL/GenBank/DDBJ databases">
        <authorList>
            <person name="Li T."/>
            <person name="Hu X."/>
            <person name="Zhang T."/>
            <person name="Song X."/>
            <person name="Zhang H."/>
            <person name="Dai N."/>
            <person name="Sheng W."/>
            <person name="Hou X."/>
            <person name="Wei L."/>
        </authorList>
    </citation>
    <scope>NUCLEOTIDE SEQUENCE</scope>
    <source>
        <strain evidence="2">G01</strain>
        <tissue evidence="2">Leaf</tissue>
    </source>
</reference>
<reference evidence="2" key="2">
    <citation type="journal article" date="2024" name="Plant">
        <title>Genomic evolution and insights into agronomic trait innovations of Sesamum species.</title>
        <authorList>
            <person name="Miao H."/>
            <person name="Wang L."/>
            <person name="Qu L."/>
            <person name="Liu H."/>
            <person name="Sun Y."/>
            <person name="Le M."/>
            <person name="Wang Q."/>
            <person name="Wei S."/>
            <person name="Zheng Y."/>
            <person name="Lin W."/>
            <person name="Duan Y."/>
            <person name="Cao H."/>
            <person name="Xiong S."/>
            <person name="Wang X."/>
            <person name="Wei L."/>
            <person name="Li C."/>
            <person name="Ma Q."/>
            <person name="Ju M."/>
            <person name="Zhao R."/>
            <person name="Li G."/>
            <person name="Mu C."/>
            <person name="Tian Q."/>
            <person name="Mei H."/>
            <person name="Zhang T."/>
            <person name="Gao T."/>
            <person name="Zhang H."/>
        </authorList>
    </citation>
    <scope>NUCLEOTIDE SEQUENCE</scope>
    <source>
        <strain evidence="2">G01</strain>
    </source>
</reference>
<dbReference type="AlphaFoldDB" id="A0AAW2J3D7"/>
<comment type="caution">
    <text evidence="2">The sequence shown here is derived from an EMBL/GenBank/DDBJ whole genome shotgun (WGS) entry which is preliminary data.</text>
</comment>
<proteinExistence type="predicted"/>
<protein>
    <submittedName>
        <fullName evidence="2">Uncharacterized protein</fullName>
    </submittedName>
</protein>
<gene>
    <name evidence="2" type="ORF">Sangu_2633400</name>
</gene>
<feature type="region of interest" description="Disordered" evidence="1">
    <location>
        <begin position="1"/>
        <end position="50"/>
    </location>
</feature>
<dbReference type="EMBL" id="JACGWK010001421">
    <property type="protein sequence ID" value="KAL0288954.1"/>
    <property type="molecule type" value="Genomic_DNA"/>
</dbReference>
<evidence type="ECO:0000313" key="2">
    <source>
        <dbReference type="EMBL" id="KAL0288954.1"/>
    </source>
</evidence>
<accession>A0AAW2J3D7</accession>
<evidence type="ECO:0000256" key="1">
    <source>
        <dbReference type="SAM" id="MobiDB-lite"/>
    </source>
</evidence>
<organism evidence="2">
    <name type="scientific">Sesamum angustifolium</name>
    <dbReference type="NCBI Taxonomy" id="2727405"/>
    <lineage>
        <taxon>Eukaryota</taxon>
        <taxon>Viridiplantae</taxon>
        <taxon>Streptophyta</taxon>
        <taxon>Embryophyta</taxon>
        <taxon>Tracheophyta</taxon>
        <taxon>Spermatophyta</taxon>
        <taxon>Magnoliopsida</taxon>
        <taxon>eudicotyledons</taxon>
        <taxon>Gunneridae</taxon>
        <taxon>Pentapetalae</taxon>
        <taxon>asterids</taxon>
        <taxon>lamiids</taxon>
        <taxon>Lamiales</taxon>
        <taxon>Pedaliaceae</taxon>
        <taxon>Sesamum</taxon>
    </lineage>
</organism>